<comment type="caution">
    <text evidence="1">The sequence shown here is derived from an EMBL/GenBank/DDBJ whole genome shotgun (WGS) entry which is preliminary data.</text>
</comment>
<dbReference type="RefSeq" id="WP_382271409.1">
    <property type="nucleotide sequence ID" value="NZ_JBHTBU010000001.1"/>
</dbReference>
<accession>A0ABW2IAM6</accession>
<organism evidence="1 2">
    <name type="scientific">Herminiimonas glaciei</name>
    <dbReference type="NCBI Taxonomy" id="523788"/>
    <lineage>
        <taxon>Bacteria</taxon>
        <taxon>Pseudomonadati</taxon>
        <taxon>Pseudomonadota</taxon>
        <taxon>Betaproteobacteria</taxon>
        <taxon>Burkholderiales</taxon>
        <taxon>Oxalobacteraceae</taxon>
        <taxon>Herminiimonas</taxon>
    </lineage>
</organism>
<dbReference type="EMBL" id="JBHTBU010000001">
    <property type="protein sequence ID" value="MFC7288032.1"/>
    <property type="molecule type" value="Genomic_DNA"/>
</dbReference>
<proteinExistence type="predicted"/>
<sequence>MRTGIGLEVLGHGVSFSYRAEGAALPVFAAPLSLLMLEICKPAFATENIFIRVEGKWTYSKFEGQP</sequence>
<dbReference type="Proteomes" id="UP001596542">
    <property type="component" value="Unassembled WGS sequence"/>
</dbReference>
<name>A0ABW2IAM6_9BURK</name>
<gene>
    <name evidence="1" type="ORF">ACFQPC_08295</name>
</gene>
<evidence type="ECO:0000313" key="2">
    <source>
        <dbReference type="Proteomes" id="UP001596542"/>
    </source>
</evidence>
<keyword evidence="2" id="KW-1185">Reference proteome</keyword>
<reference evidence="2" key="1">
    <citation type="journal article" date="2019" name="Int. J. Syst. Evol. Microbiol.">
        <title>The Global Catalogue of Microorganisms (GCM) 10K type strain sequencing project: providing services to taxonomists for standard genome sequencing and annotation.</title>
        <authorList>
            <consortium name="The Broad Institute Genomics Platform"/>
            <consortium name="The Broad Institute Genome Sequencing Center for Infectious Disease"/>
            <person name="Wu L."/>
            <person name="Ma J."/>
        </authorList>
    </citation>
    <scope>NUCLEOTIDE SEQUENCE [LARGE SCALE GENOMIC DNA]</scope>
    <source>
        <strain evidence="2">KACC 12508</strain>
    </source>
</reference>
<evidence type="ECO:0000313" key="1">
    <source>
        <dbReference type="EMBL" id="MFC7288032.1"/>
    </source>
</evidence>
<protein>
    <submittedName>
        <fullName evidence="1">Uncharacterized protein</fullName>
    </submittedName>
</protein>